<sequence length="134" mass="15321">MSAMGVLDTLSIGKDTFVGGDQREHYSDMLYSVRLVGGKSAYVYLLFEHKSSPARFVALQLLRYMLEILELHRKQNEKSGFRATVRLLKGNSGSFMTYCSVLCHCDQYFIYSTFVRFNLSLVSFNFSARSVEDL</sequence>
<dbReference type="PANTHER" id="PTHR34611">
    <property type="match status" value="1"/>
</dbReference>
<dbReference type="AlphaFoldDB" id="A0A8G2C3R4"/>
<name>A0A8G2C3R4_DESNO</name>
<dbReference type="Pfam" id="PF04754">
    <property type="entry name" value="Transposase_31"/>
    <property type="match status" value="1"/>
</dbReference>
<dbReference type="InterPro" id="IPR006842">
    <property type="entry name" value="Transposase_31"/>
</dbReference>
<dbReference type="Proteomes" id="UP000199581">
    <property type="component" value="Unassembled WGS sequence"/>
</dbReference>
<comment type="caution">
    <text evidence="2">The sequence shown here is derived from an EMBL/GenBank/DDBJ whole genome shotgun (WGS) entry which is preliminary data.</text>
</comment>
<proteinExistence type="predicted"/>
<dbReference type="EMBL" id="FOTO01000007">
    <property type="protein sequence ID" value="SFL85211.1"/>
    <property type="molecule type" value="Genomic_DNA"/>
</dbReference>
<organism evidence="2 3">
    <name type="scientific">Desulfomicrobium norvegicum (strain DSM 1741 / NCIMB 8310)</name>
    <name type="common">Desulfovibrio baculatus (strain Norway 4)</name>
    <name type="synonym">Desulfovibrio desulfuricans (strain Norway 4)</name>
    <dbReference type="NCBI Taxonomy" id="52561"/>
    <lineage>
        <taxon>Bacteria</taxon>
        <taxon>Pseudomonadati</taxon>
        <taxon>Thermodesulfobacteriota</taxon>
        <taxon>Desulfovibrionia</taxon>
        <taxon>Desulfovibrionales</taxon>
        <taxon>Desulfomicrobiaceae</taxon>
        <taxon>Desulfomicrobium</taxon>
    </lineage>
</organism>
<keyword evidence="3" id="KW-1185">Reference proteome</keyword>
<dbReference type="OrthoDB" id="9813385at2"/>
<dbReference type="InterPro" id="IPR051699">
    <property type="entry name" value="Rpn/YhgA-like_nuclease"/>
</dbReference>
<evidence type="ECO:0000313" key="2">
    <source>
        <dbReference type="EMBL" id="SFL85211.1"/>
    </source>
</evidence>
<dbReference type="PANTHER" id="PTHR34611:SF2">
    <property type="entry name" value="INACTIVE RECOMBINATION-PROMOTING NUCLEASE-LIKE PROTEIN RPNE-RELATED"/>
    <property type="match status" value="1"/>
</dbReference>
<gene>
    <name evidence="2" type="ORF">SAMN05421830_107170</name>
</gene>
<accession>A0A8G2C3R4</accession>
<evidence type="ECO:0000259" key="1">
    <source>
        <dbReference type="Pfam" id="PF04754"/>
    </source>
</evidence>
<feature type="domain" description="Transposase (putative) YhgA-like" evidence="1">
    <location>
        <begin position="7"/>
        <end position="79"/>
    </location>
</feature>
<reference evidence="2 3" key="1">
    <citation type="submission" date="2016-10" db="EMBL/GenBank/DDBJ databases">
        <authorList>
            <person name="Varghese N."/>
            <person name="Submissions S."/>
        </authorList>
    </citation>
    <scope>NUCLEOTIDE SEQUENCE [LARGE SCALE GENOMIC DNA]</scope>
    <source>
        <strain evidence="2 3">DSM 1741</strain>
    </source>
</reference>
<dbReference type="GO" id="GO:0006310">
    <property type="term" value="P:DNA recombination"/>
    <property type="evidence" value="ECO:0007669"/>
    <property type="project" value="TreeGrafter"/>
</dbReference>
<protein>
    <submittedName>
        <fullName evidence="2">Transposase, YhgA-like</fullName>
    </submittedName>
</protein>
<evidence type="ECO:0000313" key="3">
    <source>
        <dbReference type="Proteomes" id="UP000199581"/>
    </source>
</evidence>
<dbReference type="RefSeq" id="WP_092192646.1">
    <property type="nucleotide sequence ID" value="NZ_FOTO01000007.1"/>
</dbReference>
<dbReference type="GO" id="GO:1990238">
    <property type="term" value="F:double-stranded DNA endonuclease activity"/>
    <property type="evidence" value="ECO:0007669"/>
    <property type="project" value="TreeGrafter"/>
</dbReference>